<dbReference type="InterPro" id="IPR003793">
    <property type="entry name" value="UPF0166"/>
</dbReference>
<dbReference type="EMBL" id="JACDQQ010000511">
    <property type="protein sequence ID" value="MBA0084388.1"/>
    <property type="molecule type" value="Genomic_DNA"/>
</dbReference>
<accession>A0A7V8SVZ1</accession>
<dbReference type="PANTHER" id="PTHR35983:SF1">
    <property type="entry name" value="UPF0166 PROTEIN TM_0021"/>
    <property type="match status" value="1"/>
</dbReference>
<evidence type="ECO:0000256" key="1">
    <source>
        <dbReference type="ARBA" id="ARBA00010554"/>
    </source>
</evidence>
<keyword evidence="3" id="KW-1185">Reference proteome</keyword>
<comment type="caution">
    <text evidence="2">The sequence shown here is derived from an EMBL/GenBank/DDBJ whole genome shotgun (WGS) entry which is preliminary data.</text>
</comment>
<dbReference type="SUPFAM" id="SSF54913">
    <property type="entry name" value="GlnB-like"/>
    <property type="match status" value="1"/>
</dbReference>
<proteinExistence type="inferred from homology"/>
<dbReference type="InterPro" id="IPR011322">
    <property type="entry name" value="N-reg_PII-like_a/b"/>
</dbReference>
<dbReference type="Proteomes" id="UP000567293">
    <property type="component" value="Unassembled WGS sequence"/>
</dbReference>
<dbReference type="Gene3D" id="3.30.70.120">
    <property type="match status" value="1"/>
</dbReference>
<reference evidence="2" key="1">
    <citation type="submission" date="2020-06" db="EMBL/GenBank/DDBJ databases">
        <title>Legume-microbial interactions unlock mineral nutrients during tropical forest succession.</title>
        <authorList>
            <person name="Epihov D.Z."/>
        </authorList>
    </citation>
    <scope>NUCLEOTIDE SEQUENCE [LARGE SCALE GENOMIC DNA]</scope>
    <source>
        <strain evidence="2">Pan2503</strain>
    </source>
</reference>
<dbReference type="AlphaFoldDB" id="A0A7V8SVZ1"/>
<evidence type="ECO:0000313" key="2">
    <source>
        <dbReference type="EMBL" id="MBA0084388.1"/>
    </source>
</evidence>
<gene>
    <name evidence="2" type="ORF">HRJ53_05280</name>
</gene>
<name>A0A7V8SVZ1_9BACT</name>
<evidence type="ECO:0000313" key="3">
    <source>
        <dbReference type="Proteomes" id="UP000567293"/>
    </source>
</evidence>
<organism evidence="2 3">
    <name type="scientific">Candidatus Acidiferrum panamense</name>
    <dbReference type="NCBI Taxonomy" id="2741543"/>
    <lineage>
        <taxon>Bacteria</taxon>
        <taxon>Pseudomonadati</taxon>
        <taxon>Acidobacteriota</taxon>
        <taxon>Terriglobia</taxon>
        <taxon>Candidatus Acidiferrales</taxon>
        <taxon>Candidatus Acidiferrum</taxon>
    </lineage>
</organism>
<feature type="non-terminal residue" evidence="2">
    <location>
        <position position="1"/>
    </location>
</feature>
<dbReference type="PANTHER" id="PTHR35983">
    <property type="entry name" value="UPF0166 PROTEIN TM_0021"/>
    <property type="match status" value="1"/>
</dbReference>
<sequence>TDKILRLSQDLPIVLEVIESTERIEQLLPRLDEMVDGGLITLEKVRVILYRPAKG</sequence>
<dbReference type="Pfam" id="PF02641">
    <property type="entry name" value="DUF190"/>
    <property type="match status" value="1"/>
</dbReference>
<comment type="similarity">
    <text evidence="1">Belongs to the UPF0166 family.</text>
</comment>
<dbReference type="InterPro" id="IPR015867">
    <property type="entry name" value="N-reg_PII/ATP_PRibTrfase_C"/>
</dbReference>
<protein>
    <submittedName>
        <fullName evidence="2">DUF190 domain-containing protein</fullName>
    </submittedName>
</protein>